<keyword evidence="3" id="KW-1185">Reference proteome</keyword>
<proteinExistence type="predicted"/>
<reference evidence="2 3" key="1">
    <citation type="journal article" date="2012" name="ISME J.">
        <title>Nitrification expanded: discovery, physiology and genomics of a nitrite-oxidizing bacterium from the phylum Chloroflexi.</title>
        <authorList>
            <person name="Sorokin D.Y."/>
            <person name="Lucker S."/>
            <person name="Vejmelkova D."/>
            <person name="Kostrikina N.A."/>
            <person name="Kleerebezem R."/>
            <person name="Rijpstra W.I."/>
            <person name="Damste J.S."/>
            <person name="Le Paslier D."/>
            <person name="Muyzer G."/>
            <person name="Wagner M."/>
            <person name="van Loosdrecht M.C."/>
            <person name="Daims H."/>
        </authorList>
    </citation>
    <scope>NUCLEOTIDE SEQUENCE [LARGE SCALE GENOMIC DNA]</scope>
    <source>
        <strain evidence="3">none</strain>
    </source>
</reference>
<sequence>MRRLLIGIIGIGLLGGLVWLIRRTCVPIGTVREGVPPESETACPAGYPIKGTIRPPDDFIFHVPGEATYDQTLPEICFAAVEDARKAGFEPAALTASSSTGRASAGERTDDHSSGV</sequence>
<evidence type="ECO:0000313" key="3">
    <source>
        <dbReference type="Proteomes" id="UP000004221"/>
    </source>
</evidence>
<accession>I4EN46</accession>
<dbReference type="EMBL" id="CAGS01000709">
    <property type="protein sequence ID" value="CCF86109.1"/>
    <property type="molecule type" value="Genomic_DNA"/>
</dbReference>
<dbReference type="OrthoDB" id="515006at2"/>
<feature type="compositionally biased region" description="Basic and acidic residues" evidence="1">
    <location>
        <begin position="105"/>
        <end position="116"/>
    </location>
</feature>
<comment type="caution">
    <text evidence="2">The sequence shown here is derived from an EMBL/GenBank/DDBJ whole genome shotgun (WGS) entry which is preliminary data.</text>
</comment>
<evidence type="ECO:0000313" key="2">
    <source>
        <dbReference type="EMBL" id="CCF86109.1"/>
    </source>
</evidence>
<gene>
    <name evidence="2" type="ORF">NITHO_740001</name>
</gene>
<organism evidence="2 3">
    <name type="scientific">Nitrolancea hollandica Lb</name>
    <dbReference type="NCBI Taxonomy" id="1129897"/>
    <lineage>
        <taxon>Bacteria</taxon>
        <taxon>Pseudomonadati</taxon>
        <taxon>Thermomicrobiota</taxon>
        <taxon>Thermomicrobia</taxon>
        <taxon>Sphaerobacterales</taxon>
        <taxon>Sphaerobacterineae</taxon>
        <taxon>Sphaerobacteraceae</taxon>
        <taxon>Nitrolancea</taxon>
    </lineage>
</organism>
<protein>
    <submittedName>
        <fullName evidence="2">Uncharacterized protein</fullName>
    </submittedName>
</protein>
<dbReference type="Proteomes" id="UP000004221">
    <property type="component" value="Unassembled WGS sequence"/>
</dbReference>
<evidence type="ECO:0000256" key="1">
    <source>
        <dbReference type="SAM" id="MobiDB-lite"/>
    </source>
</evidence>
<name>I4EN46_9BACT</name>
<feature type="region of interest" description="Disordered" evidence="1">
    <location>
        <begin position="92"/>
        <end position="116"/>
    </location>
</feature>
<dbReference type="RefSeq" id="WP_008481740.1">
    <property type="nucleotide sequence ID" value="NZ_CAGS01000709.1"/>
</dbReference>
<dbReference type="AlphaFoldDB" id="I4EN46"/>
<feature type="compositionally biased region" description="Low complexity" evidence="1">
    <location>
        <begin position="92"/>
        <end position="104"/>
    </location>
</feature>